<reference evidence="3" key="1">
    <citation type="journal article" date="2015" name="Nat. Genet.">
        <title>The genome and transcriptome of the zoonotic hookworm Ancylostoma ceylanicum identify infection-specific gene families.</title>
        <authorList>
            <person name="Schwarz E.M."/>
            <person name="Hu Y."/>
            <person name="Antoshechkin I."/>
            <person name="Miller M.M."/>
            <person name="Sternberg P.W."/>
            <person name="Aroian R.V."/>
        </authorList>
    </citation>
    <scope>NUCLEOTIDE SEQUENCE</scope>
    <source>
        <strain evidence="3">HY135</strain>
    </source>
</reference>
<dbReference type="Proteomes" id="UP000024635">
    <property type="component" value="Unassembled WGS sequence"/>
</dbReference>
<feature type="signal peptide" evidence="1">
    <location>
        <begin position="1"/>
        <end position="17"/>
    </location>
</feature>
<feature type="chain" id="PRO_5001491552" evidence="1">
    <location>
        <begin position="18"/>
        <end position="146"/>
    </location>
</feature>
<accession>A0A016WQ29</accession>
<dbReference type="AlphaFoldDB" id="A0A016WQ29"/>
<gene>
    <name evidence="2" type="primary">Acey_s0559.g3446</name>
    <name evidence="2" type="ORF">Y032_0559g3446</name>
</gene>
<dbReference type="InterPro" id="IPR035940">
    <property type="entry name" value="CAP_sf"/>
</dbReference>
<dbReference type="EMBL" id="JARK01000159">
    <property type="protein sequence ID" value="EYC41696.1"/>
    <property type="molecule type" value="Genomic_DNA"/>
</dbReference>
<keyword evidence="1" id="KW-0732">Signal</keyword>
<dbReference type="SUPFAM" id="SSF55797">
    <property type="entry name" value="PR-1-like"/>
    <property type="match status" value="1"/>
</dbReference>
<evidence type="ECO:0000313" key="3">
    <source>
        <dbReference type="Proteomes" id="UP000024635"/>
    </source>
</evidence>
<evidence type="ECO:0000313" key="2">
    <source>
        <dbReference type="EMBL" id="EYC41696.1"/>
    </source>
</evidence>
<dbReference type="Gene3D" id="3.40.33.10">
    <property type="entry name" value="CAP"/>
    <property type="match status" value="1"/>
</dbReference>
<comment type="caution">
    <text evidence="2">The sequence shown here is derived from an EMBL/GenBank/DDBJ whole genome shotgun (WGS) entry which is preliminary data.</text>
</comment>
<keyword evidence="3" id="KW-1185">Reference proteome</keyword>
<dbReference type="OrthoDB" id="5845104at2759"/>
<proteinExistence type="predicted"/>
<sequence>MAHLFVVILVCTISLNTFDNLPYKELMYLSNFEEVNVFRYCLNLSEELQRRRYDCNAESYAQQHVNTCDGVYQPAYAHPGYKENVNVLGRQSDFAGAAQWAMSSWWSQLARFGMRTDMLFTEAIRTRTTNNIRKFTKVSRLRHCIA</sequence>
<evidence type="ECO:0000256" key="1">
    <source>
        <dbReference type="SAM" id="SignalP"/>
    </source>
</evidence>
<name>A0A016WQ29_9BILA</name>
<organism evidence="2 3">
    <name type="scientific">Ancylostoma ceylanicum</name>
    <dbReference type="NCBI Taxonomy" id="53326"/>
    <lineage>
        <taxon>Eukaryota</taxon>
        <taxon>Metazoa</taxon>
        <taxon>Ecdysozoa</taxon>
        <taxon>Nematoda</taxon>
        <taxon>Chromadorea</taxon>
        <taxon>Rhabditida</taxon>
        <taxon>Rhabditina</taxon>
        <taxon>Rhabditomorpha</taxon>
        <taxon>Strongyloidea</taxon>
        <taxon>Ancylostomatidae</taxon>
        <taxon>Ancylostomatinae</taxon>
        <taxon>Ancylostoma</taxon>
    </lineage>
</organism>
<protein>
    <submittedName>
        <fullName evidence="2">Uncharacterized protein</fullName>
    </submittedName>
</protein>